<evidence type="ECO:0000256" key="1">
    <source>
        <dbReference type="SAM" id="SignalP"/>
    </source>
</evidence>
<dbReference type="InterPro" id="IPR027268">
    <property type="entry name" value="Peptidase_M4/M1_CTD_sf"/>
</dbReference>
<evidence type="ECO:0000313" key="3">
    <source>
        <dbReference type="EMBL" id="KGM33876.1"/>
    </source>
</evidence>
<proteinExistence type="predicted"/>
<organism evidence="3 4">
    <name type="scientific">Inquilinus limosus MP06</name>
    <dbReference type="NCBI Taxonomy" id="1398085"/>
    <lineage>
        <taxon>Bacteria</taxon>
        <taxon>Pseudomonadati</taxon>
        <taxon>Pseudomonadota</taxon>
        <taxon>Alphaproteobacteria</taxon>
        <taxon>Rhodospirillales</taxon>
        <taxon>Rhodospirillaceae</taxon>
        <taxon>Inquilinus</taxon>
    </lineage>
</organism>
<reference evidence="3 4" key="1">
    <citation type="submission" date="2014-01" db="EMBL/GenBank/DDBJ databases">
        <title>Genome sequence determination for a cystic fibrosis isolate, Inquilinus limosus.</title>
        <authorList>
            <person name="Pino M."/>
            <person name="Di Conza J."/>
            <person name="Gutkind G."/>
        </authorList>
    </citation>
    <scope>NUCLEOTIDE SEQUENCE [LARGE SCALE GENOMIC DNA]</scope>
    <source>
        <strain evidence="3 4">MP06</strain>
    </source>
</reference>
<gene>
    <name evidence="3" type="ORF">P409_13360</name>
</gene>
<dbReference type="OrthoDB" id="9814383at2"/>
<accession>A0A0A0D5D9</accession>
<keyword evidence="1" id="KW-0732">Signal</keyword>
<protein>
    <submittedName>
        <fullName evidence="3">Peptidase M1</fullName>
    </submittedName>
</protein>
<feature type="chain" id="PRO_5001968242" evidence="1">
    <location>
        <begin position="33"/>
        <end position="666"/>
    </location>
</feature>
<dbReference type="GO" id="GO:0008270">
    <property type="term" value="F:zinc ion binding"/>
    <property type="evidence" value="ECO:0007669"/>
    <property type="project" value="InterPro"/>
</dbReference>
<name>A0A0A0D5D9_9PROT</name>
<dbReference type="RefSeq" id="WP_034837036.1">
    <property type="nucleotide sequence ID" value="NZ_JANX01000140.1"/>
</dbReference>
<sequence length="666" mass="74576">MKRINRRSRALILSLRPVPPLAALLVAVPALAADYQPRETFAPREMGQAVNAYRSGNGAPGPDYWQNRADYRIQATLDPKTPSLSAEEVISYTNNSPDALGELWLQLDQNMYRTDSRGVYAAGKADKGSSDGYVLDEVSVERDGKTTPVTVQVSDTRGRIALDTPLAPKGGKARIHIRYHFTIPGEEWGGRMGWGNAKAGPIYSLAQWYPRMQVYDDIRGWDTLPFLAQEFYLEYGDFDYEITVPSGMIVAGSGELKNPGEVLTREQRARLDKARASDATVAIIAPDEIGNAATRPKADGTLTWHFAMQHTRDVALSISAAFAWDAARINLPDRKSALAMSFYPAESQGRDRWGRSTEYLKDSVERFSARWYPYPWPVAVNVAGPDNIAGMEYPGLLFDGISDEGKTLFWITAHEIGHTWFPMIVGFDERRDAWMDEGFNTFIDVYQSNDFNHGEYAPKRDSEYAPKGGNPADEILPVLKDPDAPAILSRADTIIEKYRHPVTYFKSAFGLILLREQILGPDRFDPAFRAFIAAWAYKHPKPADFFRFMESAAGEDLSWWWRGWYDHNWSLDLAIDKVEPVDGDAAKGMTVTVESKDKLVIPAMLRVDFTDGSHRDYRLPAESFIRQAATTVTTEAGKTVADVILDPDHKLPDEDRGNNVWKAGAK</sequence>
<evidence type="ECO:0000313" key="4">
    <source>
        <dbReference type="Proteomes" id="UP000029995"/>
    </source>
</evidence>
<dbReference type="InterPro" id="IPR014782">
    <property type="entry name" value="Peptidase_M1_dom"/>
</dbReference>
<dbReference type="Proteomes" id="UP000029995">
    <property type="component" value="Unassembled WGS sequence"/>
</dbReference>
<dbReference type="Pfam" id="PF01433">
    <property type="entry name" value="Peptidase_M1"/>
    <property type="match status" value="1"/>
</dbReference>
<dbReference type="Gene3D" id="1.10.390.10">
    <property type="entry name" value="Neutral Protease Domain 2"/>
    <property type="match status" value="1"/>
</dbReference>
<dbReference type="SUPFAM" id="SSF55486">
    <property type="entry name" value="Metalloproteases ('zincins'), catalytic domain"/>
    <property type="match status" value="1"/>
</dbReference>
<evidence type="ECO:0000259" key="2">
    <source>
        <dbReference type="Pfam" id="PF01433"/>
    </source>
</evidence>
<dbReference type="EMBL" id="JANX01000140">
    <property type="protein sequence ID" value="KGM33876.1"/>
    <property type="molecule type" value="Genomic_DNA"/>
</dbReference>
<feature type="domain" description="Peptidase M1 membrane alanine aminopeptidase" evidence="2">
    <location>
        <begin position="372"/>
        <end position="564"/>
    </location>
</feature>
<dbReference type="CDD" id="cd09604">
    <property type="entry name" value="M1_APN_like"/>
    <property type="match status" value="1"/>
</dbReference>
<dbReference type="GO" id="GO:0008237">
    <property type="term" value="F:metallopeptidase activity"/>
    <property type="evidence" value="ECO:0007669"/>
    <property type="project" value="InterPro"/>
</dbReference>
<dbReference type="AlphaFoldDB" id="A0A0A0D5D9"/>
<comment type="caution">
    <text evidence="3">The sequence shown here is derived from an EMBL/GenBank/DDBJ whole genome shotgun (WGS) entry which is preliminary data.</text>
</comment>
<feature type="signal peptide" evidence="1">
    <location>
        <begin position="1"/>
        <end position="32"/>
    </location>
</feature>